<dbReference type="InterPro" id="IPR023753">
    <property type="entry name" value="FAD/NAD-binding_dom"/>
</dbReference>
<evidence type="ECO:0000256" key="1">
    <source>
        <dbReference type="ARBA" id="ARBA00022723"/>
    </source>
</evidence>
<evidence type="ECO:0000313" key="6">
    <source>
        <dbReference type="Proteomes" id="UP000031971"/>
    </source>
</evidence>
<dbReference type="Pfam" id="PF12838">
    <property type="entry name" value="Fer4_7"/>
    <property type="match status" value="1"/>
</dbReference>
<dbReference type="Proteomes" id="UP000031971">
    <property type="component" value="Unassembled WGS sequence"/>
</dbReference>
<keyword evidence="6" id="KW-1185">Reference proteome</keyword>
<dbReference type="RefSeq" id="WP_009869256.1">
    <property type="nucleotide sequence ID" value="NZ_JXSL01000009.1"/>
</dbReference>
<reference evidence="5 6" key="1">
    <citation type="submission" date="2015-01" db="EMBL/GenBank/DDBJ databases">
        <title>Genome Sequence of Magnetospirillum magnetotacticum Strain MS-1.</title>
        <authorList>
            <person name="Marinov G.K."/>
            <person name="Smalley M.D."/>
            <person name="DeSalvo G."/>
        </authorList>
    </citation>
    <scope>NUCLEOTIDE SEQUENCE [LARGE SCALE GENOMIC DNA]</scope>
    <source>
        <strain evidence="5 6">MS-1</strain>
    </source>
</reference>
<dbReference type="SUPFAM" id="SSF51971">
    <property type="entry name" value="Nucleotide-binding domain"/>
    <property type="match status" value="1"/>
</dbReference>
<protein>
    <submittedName>
        <fullName evidence="5">Putative glutamate synthase NADPH small chain</fullName>
    </submittedName>
</protein>
<evidence type="ECO:0000259" key="4">
    <source>
        <dbReference type="PROSITE" id="PS51379"/>
    </source>
</evidence>
<keyword evidence="3" id="KW-0411">Iron-sulfur</keyword>
<dbReference type="InterPro" id="IPR036188">
    <property type="entry name" value="FAD/NAD-bd_sf"/>
</dbReference>
<dbReference type="SUPFAM" id="SSF54862">
    <property type="entry name" value="4Fe-4S ferredoxins"/>
    <property type="match status" value="1"/>
</dbReference>
<dbReference type="EMBL" id="JXSL01000009">
    <property type="protein sequence ID" value="KIM00605.1"/>
    <property type="molecule type" value="Genomic_DNA"/>
</dbReference>
<dbReference type="Gene3D" id="1.10.1060.10">
    <property type="entry name" value="Alpha-helical ferredoxin"/>
    <property type="match status" value="1"/>
</dbReference>
<dbReference type="InterPro" id="IPR009051">
    <property type="entry name" value="Helical_ferredxn"/>
</dbReference>
<dbReference type="AlphaFoldDB" id="A0A0C2YLG4"/>
<proteinExistence type="predicted"/>
<dbReference type="NCBIfam" id="NF009410">
    <property type="entry name" value="PRK12771.1"/>
    <property type="match status" value="1"/>
</dbReference>
<dbReference type="GO" id="GO:0016491">
    <property type="term" value="F:oxidoreductase activity"/>
    <property type="evidence" value="ECO:0007669"/>
    <property type="project" value="InterPro"/>
</dbReference>
<dbReference type="GO" id="GO:0046872">
    <property type="term" value="F:metal ion binding"/>
    <property type="evidence" value="ECO:0007669"/>
    <property type="project" value="UniProtKB-KW"/>
</dbReference>
<evidence type="ECO:0000256" key="3">
    <source>
        <dbReference type="ARBA" id="ARBA00023014"/>
    </source>
</evidence>
<evidence type="ECO:0000256" key="2">
    <source>
        <dbReference type="ARBA" id="ARBA00023004"/>
    </source>
</evidence>
<keyword evidence="1" id="KW-0479">Metal-binding</keyword>
<feature type="domain" description="4Fe-4S ferredoxin-type" evidence="4">
    <location>
        <begin position="621"/>
        <end position="650"/>
    </location>
</feature>
<dbReference type="InterPro" id="IPR017896">
    <property type="entry name" value="4Fe4S_Fe-S-bd"/>
</dbReference>
<dbReference type="Gene3D" id="3.30.70.20">
    <property type="match status" value="1"/>
</dbReference>
<dbReference type="Gene3D" id="3.50.50.60">
    <property type="entry name" value="FAD/NAD(P)-binding domain"/>
    <property type="match status" value="2"/>
</dbReference>
<dbReference type="PANTHER" id="PTHR42783">
    <property type="entry name" value="GLUTAMATE SYNTHASE [NADPH] SMALL CHAIN"/>
    <property type="match status" value="1"/>
</dbReference>
<evidence type="ECO:0000313" key="5">
    <source>
        <dbReference type="EMBL" id="KIM00605.1"/>
    </source>
</evidence>
<organism evidence="5 6">
    <name type="scientific">Paramagnetospirillum magnetotacticum MS-1</name>
    <dbReference type="NCBI Taxonomy" id="272627"/>
    <lineage>
        <taxon>Bacteria</taxon>
        <taxon>Pseudomonadati</taxon>
        <taxon>Pseudomonadota</taxon>
        <taxon>Alphaproteobacteria</taxon>
        <taxon>Rhodospirillales</taxon>
        <taxon>Magnetospirillaceae</taxon>
        <taxon>Paramagnetospirillum</taxon>
    </lineage>
</organism>
<keyword evidence="2" id="KW-0408">Iron</keyword>
<dbReference type="GO" id="GO:0051536">
    <property type="term" value="F:iron-sulfur cluster binding"/>
    <property type="evidence" value="ECO:0007669"/>
    <property type="project" value="UniProtKB-KW"/>
</dbReference>
<dbReference type="STRING" id="272627.CCC_03207"/>
<name>A0A0C2YLG4_PARME</name>
<dbReference type="OrthoDB" id="9803192at2"/>
<dbReference type="InterPro" id="IPR028261">
    <property type="entry name" value="DPD_II"/>
</dbReference>
<comment type="caution">
    <text evidence="5">The sequence shown here is derived from an EMBL/GenBank/DDBJ whole genome shotgun (WGS) entry which is preliminary data.</text>
</comment>
<dbReference type="PROSITE" id="PS51379">
    <property type="entry name" value="4FE4S_FER_2"/>
    <property type="match status" value="1"/>
</dbReference>
<dbReference type="Pfam" id="PF07992">
    <property type="entry name" value="Pyr_redox_2"/>
    <property type="match status" value="1"/>
</dbReference>
<dbReference type="PRINTS" id="PR00419">
    <property type="entry name" value="ADXRDTASE"/>
</dbReference>
<accession>A0A0C2YLG4</accession>
<dbReference type="PANTHER" id="PTHR42783:SF3">
    <property type="entry name" value="GLUTAMATE SYNTHASE [NADPH] SMALL CHAIN-RELATED"/>
    <property type="match status" value="1"/>
</dbReference>
<dbReference type="InterPro" id="IPR017900">
    <property type="entry name" value="4Fe4S_Fe_S_CS"/>
</dbReference>
<gene>
    <name evidence="5" type="ORF">CCC_03207</name>
</gene>
<dbReference type="Pfam" id="PF14691">
    <property type="entry name" value="Fer4_20"/>
    <property type="match status" value="1"/>
</dbReference>
<dbReference type="PROSITE" id="PS00198">
    <property type="entry name" value="4FE4S_FER_1"/>
    <property type="match status" value="2"/>
</dbReference>
<sequence>MAAKTSAETITEGRNFRRYADGDFKPSHWQEEIFKAGWSHKCPTYVLRTPPCSGSCPSGHDIRGWLDIVRGVEKPPAGMAWQEYAFRRMVEANPFPAIMGRVCPAPCESGCNRNMVEEHVGINSVEHHIGDWAIANKLTFPKPEIETGRQVAVVGGGPAGLSAAYQLRRQGHAVTLFEEKAELGGYVRYGIPGYRTPRDVLDAEINRIIDMGITVRTKCRIGTDITVSELEEKYDAIFWGIGTHAGRGLPIPGWKDTVNCVSGVAFLKAFNEGRLQHVPGRIIVVGGGDTSIDVASVARRLGHIDTVSEQDRADNVILGHVAHDVAATARREGSQVTLTSLFPVEKMFAAQREIDDAKREGVDIRGGIMPLEVILGSDGRATGLKLCQCTMEGMTPKPIPGTEFILDADLVVSAIGQSGDLADLPEMDNGKGFINADKAYRVPGRPKHFVGGDVVKPHLLTTAIGHGRVASAGIAEFLDHGDVAKRPKVDVHHFNLLAKLHESNLDPAPYQPGPVRGTFEAKFAVHNFENRSAEQIIPHDDLFLGHFTRTARHHRHEVHIDADKVIGNFDERLLLLTDAEVVDEAKRCMSCGLCFECDNCVVFCPQHAVDRVKKSERTTGRYVETDYSKCIGCHICKDVCPTGYIQMGLGE</sequence>